<evidence type="ECO:0000256" key="10">
    <source>
        <dbReference type="ARBA" id="ARBA00047770"/>
    </source>
</evidence>
<comment type="catalytic activity">
    <reaction evidence="10 11">
        <text>L-lysyl(79)-[histone H3] + 3 S-adenosyl-L-methionine = N(6),N(6),N(6)-trimethyl-L-lysyl(79)-[histone H3] + 3 S-adenosyl-L-homocysteine + 3 H(+)</text>
        <dbReference type="Rhea" id="RHEA:60328"/>
        <dbReference type="Rhea" id="RHEA-COMP:15549"/>
        <dbReference type="Rhea" id="RHEA-COMP:15552"/>
        <dbReference type="ChEBI" id="CHEBI:15378"/>
        <dbReference type="ChEBI" id="CHEBI:29969"/>
        <dbReference type="ChEBI" id="CHEBI:57856"/>
        <dbReference type="ChEBI" id="CHEBI:59789"/>
        <dbReference type="ChEBI" id="CHEBI:61961"/>
        <dbReference type="EC" id="2.1.1.360"/>
    </reaction>
</comment>
<dbReference type="PANTHER" id="PTHR21451">
    <property type="entry name" value="HISTONE H3 METHYLTRANSFERASE"/>
    <property type="match status" value="1"/>
</dbReference>
<dbReference type="GO" id="GO:0000077">
    <property type="term" value="P:DNA damage checkpoint signaling"/>
    <property type="evidence" value="ECO:0007669"/>
    <property type="project" value="TreeGrafter"/>
</dbReference>
<dbReference type="GO" id="GO:0005634">
    <property type="term" value="C:nucleus"/>
    <property type="evidence" value="ECO:0007669"/>
    <property type="project" value="UniProtKB-SubCell"/>
</dbReference>
<dbReference type="InterPro" id="IPR025789">
    <property type="entry name" value="DOT1_dom"/>
</dbReference>
<accession>A0A085NG85</accession>
<reference evidence="13" key="1">
    <citation type="journal article" date="2014" name="Nat. Genet.">
        <title>Genome and transcriptome of the porcine whipworm Trichuris suis.</title>
        <authorList>
            <person name="Jex A.R."/>
            <person name="Nejsum P."/>
            <person name="Schwarz E.M."/>
            <person name="Hu L."/>
            <person name="Young N.D."/>
            <person name="Hall R.S."/>
            <person name="Korhonen P.K."/>
            <person name="Liao S."/>
            <person name="Thamsborg S."/>
            <person name="Xia J."/>
            <person name="Xu P."/>
            <person name="Wang S."/>
            <person name="Scheerlinck J.P."/>
            <person name="Hofmann A."/>
            <person name="Sternberg P.W."/>
            <person name="Wang J."/>
            <person name="Gasser R.B."/>
        </authorList>
    </citation>
    <scope>NUCLEOTIDE SEQUENCE [LARGE SCALE GENOMIC DNA]</scope>
    <source>
        <strain evidence="13">DCEP-RM93F</strain>
    </source>
</reference>
<dbReference type="EC" id="2.1.1.360" evidence="2 11"/>
<organism evidence="13">
    <name type="scientific">Trichuris suis</name>
    <name type="common">pig whipworm</name>
    <dbReference type="NCBI Taxonomy" id="68888"/>
    <lineage>
        <taxon>Eukaryota</taxon>
        <taxon>Metazoa</taxon>
        <taxon>Ecdysozoa</taxon>
        <taxon>Nematoda</taxon>
        <taxon>Enoplea</taxon>
        <taxon>Dorylaimia</taxon>
        <taxon>Trichinellida</taxon>
        <taxon>Trichuridae</taxon>
        <taxon>Trichuris</taxon>
    </lineage>
</organism>
<proteinExistence type="inferred from homology"/>
<keyword evidence="7 11" id="KW-0156">Chromatin regulator</keyword>
<evidence type="ECO:0000256" key="2">
    <source>
        <dbReference type="ARBA" id="ARBA00012190"/>
    </source>
</evidence>
<dbReference type="Proteomes" id="UP000030758">
    <property type="component" value="Unassembled WGS sequence"/>
</dbReference>
<name>A0A085NG85_9BILA</name>
<evidence type="ECO:0000256" key="11">
    <source>
        <dbReference type="RuleBase" id="RU271113"/>
    </source>
</evidence>
<keyword evidence="5 11" id="KW-0808">Transferase</keyword>
<dbReference type="GO" id="GO:0032259">
    <property type="term" value="P:methylation"/>
    <property type="evidence" value="ECO:0007669"/>
    <property type="project" value="UniProtKB-KW"/>
</dbReference>
<dbReference type="EMBL" id="KL367504">
    <property type="protein sequence ID" value="KFD68481.1"/>
    <property type="molecule type" value="Genomic_DNA"/>
</dbReference>
<sequence>MSDSLWQDVGTKDVTPQKENVLEKRFLNLVSPITGSRVRISFPFVMTKSYNAAGELLSSIRFVVELIPAFLENLQELNGLLENSAGYDALLRWSKQFNYDAEMFLKRDRNGVDYQSFQNTKELLVEHILQVVYNNSVVKPAKLNLYPPSTSSAYGETSFQMVEEMIRYLNITSNDSFLDLGSGVGQVVLHVAAATQCRVSVGIECREWPIFFARVMPIVHWPRFLFFRSGDEFHFPALDELLEEIFLTLNDGVRIVSSRKFAEPDQRLNARNMNDFRAIVKVESLGPAPVSWTSKPLPYFVHTIDRQKVAGAVLSSISFQLILAS</sequence>
<dbReference type="InterPro" id="IPR030445">
    <property type="entry name" value="H3-K79_meTrfase"/>
</dbReference>
<dbReference type="Gene3D" id="1.10.260.60">
    <property type="match status" value="1"/>
</dbReference>
<evidence type="ECO:0000313" key="13">
    <source>
        <dbReference type="EMBL" id="KFD68481.1"/>
    </source>
</evidence>
<dbReference type="InterPro" id="IPR029063">
    <property type="entry name" value="SAM-dependent_MTases_sf"/>
</dbReference>
<evidence type="ECO:0000256" key="3">
    <source>
        <dbReference type="ARBA" id="ARBA00020987"/>
    </source>
</evidence>
<evidence type="ECO:0000259" key="12">
    <source>
        <dbReference type="PROSITE" id="PS51569"/>
    </source>
</evidence>
<dbReference type="SUPFAM" id="SSF53335">
    <property type="entry name" value="S-adenosyl-L-methionine-dependent methyltransferases"/>
    <property type="match status" value="1"/>
</dbReference>
<protein>
    <recommendedName>
        <fullName evidence="3 11">Histone-lysine N-methyltransferase, H3 lysine-79 specific</fullName>
        <ecNumber evidence="2 11">2.1.1.360</ecNumber>
    </recommendedName>
    <alternativeName>
        <fullName evidence="9 11">Histone H3-K79 methyltransferase</fullName>
    </alternativeName>
</protein>
<dbReference type="PANTHER" id="PTHR21451:SF0">
    <property type="entry name" value="HISTONE-LYSINE N-METHYLTRANSFERASE, H3 LYSINE-79 SPECIFIC"/>
    <property type="match status" value="1"/>
</dbReference>
<comment type="subcellular location">
    <subcellularLocation>
        <location evidence="1 11">Nucleus</location>
    </subcellularLocation>
</comment>
<dbReference type="GO" id="GO:0006281">
    <property type="term" value="P:DNA repair"/>
    <property type="evidence" value="ECO:0007669"/>
    <property type="project" value="TreeGrafter"/>
</dbReference>
<comment type="function">
    <text evidence="11">Histone methyltransferase that specifically trimethylates histone H3 to form H3K79me3. This methylation is required for telomere silencing and for the pachytene checkpoint during the meiotic cell cycle by allowing the recruitment of RAD9 to double strand breaks. Nucleosomes are preferred as substrate compared to free histone.</text>
</comment>
<evidence type="ECO:0000256" key="6">
    <source>
        <dbReference type="ARBA" id="ARBA00022691"/>
    </source>
</evidence>
<comment type="miscellaneous">
    <text evidence="11">In contrast to other lysine histone methyltransferases, it does not contain a SET domain, suggesting the existence of another mechanism for methylation of lysine residues of histones.</text>
</comment>
<gene>
    <name evidence="13" type="ORF">M514_10168</name>
</gene>
<evidence type="ECO:0000256" key="9">
    <source>
        <dbReference type="ARBA" id="ARBA00029821"/>
    </source>
</evidence>
<keyword evidence="4 11" id="KW-0489">Methyltransferase</keyword>
<dbReference type="PROSITE" id="PS51569">
    <property type="entry name" value="DOT1"/>
    <property type="match status" value="1"/>
</dbReference>
<evidence type="ECO:0000256" key="1">
    <source>
        <dbReference type="ARBA" id="ARBA00004123"/>
    </source>
</evidence>
<dbReference type="Pfam" id="PF08123">
    <property type="entry name" value="DOT1"/>
    <property type="match status" value="2"/>
</dbReference>
<dbReference type="Gene3D" id="3.40.50.150">
    <property type="entry name" value="Vaccinia Virus protein VP39"/>
    <property type="match status" value="2"/>
</dbReference>
<dbReference type="AlphaFoldDB" id="A0A085NG85"/>
<dbReference type="GO" id="GO:0140956">
    <property type="term" value="F:histone H3K79 trimethyltransferase activity"/>
    <property type="evidence" value="ECO:0007669"/>
    <property type="project" value="UniProtKB-EC"/>
</dbReference>
<keyword evidence="6 11" id="KW-0949">S-adenosyl-L-methionine</keyword>
<comment type="similarity">
    <text evidence="11">Belongs to the class I-like SAM-binding methyltransferase superfamily. DOT1 family.</text>
</comment>
<evidence type="ECO:0000256" key="4">
    <source>
        <dbReference type="ARBA" id="ARBA00022603"/>
    </source>
</evidence>
<evidence type="ECO:0000256" key="7">
    <source>
        <dbReference type="ARBA" id="ARBA00022853"/>
    </source>
</evidence>
<evidence type="ECO:0000256" key="8">
    <source>
        <dbReference type="ARBA" id="ARBA00023242"/>
    </source>
</evidence>
<keyword evidence="8 11" id="KW-0539">Nucleus</keyword>
<evidence type="ECO:0000256" key="5">
    <source>
        <dbReference type="ARBA" id="ARBA00022679"/>
    </source>
</evidence>
<feature type="domain" description="DOT1" evidence="12">
    <location>
        <begin position="36"/>
        <end position="317"/>
    </location>
</feature>